<name>A0AAN8CAA9_9TELE</name>
<feature type="compositionally biased region" description="Basic and acidic residues" evidence="1">
    <location>
        <begin position="28"/>
        <end position="54"/>
    </location>
</feature>
<dbReference type="AlphaFoldDB" id="A0AAN8CAA9"/>
<evidence type="ECO:0000313" key="2">
    <source>
        <dbReference type="EMBL" id="KAK5898755.1"/>
    </source>
</evidence>
<comment type="caution">
    <text evidence="2">The sequence shown here is derived from an EMBL/GenBank/DDBJ whole genome shotgun (WGS) entry which is preliminary data.</text>
</comment>
<gene>
    <name evidence="2" type="ORF">CesoFtcFv8_008303</name>
</gene>
<protein>
    <submittedName>
        <fullName evidence="2">Uncharacterized protein</fullName>
    </submittedName>
</protein>
<reference evidence="2 3" key="1">
    <citation type="journal article" date="2023" name="Mol. Biol. Evol.">
        <title>Genomics of Secondarily Temperate Adaptation in the Only Non-Antarctic Icefish.</title>
        <authorList>
            <person name="Rivera-Colon A.G."/>
            <person name="Rayamajhi N."/>
            <person name="Minhas B.F."/>
            <person name="Madrigal G."/>
            <person name="Bilyk K.T."/>
            <person name="Yoon V."/>
            <person name="Hune M."/>
            <person name="Gregory S."/>
            <person name="Cheng C.H.C."/>
            <person name="Catchen J.M."/>
        </authorList>
    </citation>
    <scope>NUCLEOTIDE SEQUENCE [LARGE SCALE GENOMIC DNA]</scope>
    <source>
        <strain evidence="2">JC2023a</strain>
    </source>
</reference>
<organism evidence="2 3">
    <name type="scientific">Champsocephalus esox</name>
    <name type="common">pike icefish</name>
    <dbReference type="NCBI Taxonomy" id="159716"/>
    <lineage>
        <taxon>Eukaryota</taxon>
        <taxon>Metazoa</taxon>
        <taxon>Chordata</taxon>
        <taxon>Craniata</taxon>
        <taxon>Vertebrata</taxon>
        <taxon>Euteleostomi</taxon>
        <taxon>Actinopterygii</taxon>
        <taxon>Neopterygii</taxon>
        <taxon>Teleostei</taxon>
        <taxon>Neoteleostei</taxon>
        <taxon>Acanthomorphata</taxon>
        <taxon>Eupercaria</taxon>
        <taxon>Perciformes</taxon>
        <taxon>Notothenioidei</taxon>
        <taxon>Channichthyidae</taxon>
        <taxon>Champsocephalus</taxon>
    </lineage>
</organism>
<dbReference type="Proteomes" id="UP001335648">
    <property type="component" value="Unassembled WGS sequence"/>
</dbReference>
<evidence type="ECO:0000313" key="3">
    <source>
        <dbReference type="Proteomes" id="UP001335648"/>
    </source>
</evidence>
<keyword evidence="3" id="KW-1185">Reference proteome</keyword>
<dbReference type="EMBL" id="JAULUE010002052">
    <property type="protein sequence ID" value="KAK5898755.1"/>
    <property type="molecule type" value="Genomic_DNA"/>
</dbReference>
<proteinExistence type="predicted"/>
<sequence>MHPVLQAFSLCKHKENRRYLAKLLRHRTREDTTGGRGDTESPGHDKRSSVCEGNEQRQCEVVKESGDGGRWKGKGNYELWLEKKSPRGLLNRCPIDDI</sequence>
<evidence type="ECO:0000256" key="1">
    <source>
        <dbReference type="SAM" id="MobiDB-lite"/>
    </source>
</evidence>
<accession>A0AAN8CAA9</accession>
<feature type="region of interest" description="Disordered" evidence="1">
    <location>
        <begin position="25"/>
        <end position="54"/>
    </location>
</feature>